<dbReference type="PROSITE" id="PS51192">
    <property type="entry name" value="HELICASE_ATP_BIND_1"/>
    <property type="match status" value="1"/>
</dbReference>
<dbReference type="Gene3D" id="3.30.870.10">
    <property type="entry name" value="Endonuclease Chain A"/>
    <property type="match status" value="1"/>
</dbReference>
<accession>A0A8J6TG07</accession>
<dbReference type="Pfam" id="PF00176">
    <property type="entry name" value="SNF2-rel_dom"/>
    <property type="match status" value="1"/>
</dbReference>
<dbReference type="InterPro" id="IPR027417">
    <property type="entry name" value="P-loop_NTPase"/>
</dbReference>
<dbReference type="Gene3D" id="3.40.50.300">
    <property type="entry name" value="P-loop containing nucleotide triphosphate hydrolases"/>
    <property type="match status" value="1"/>
</dbReference>
<name>A0A8J6TG07_9BACT</name>
<dbReference type="InterPro" id="IPR014001">
    <property type="entry name" value="Helicase_ATP-bd"/>
</dbReference>
<dbReference type="GO" id="GO:0006793">
    <property type="term" value="P:phosphorus metabolic process"/>
    <property type="evidence" value="ECO:0007669"/>
    <property type="project" value="UniProtKB-ARBA"/>
</dbReference>
<dbReference type="InterPro" id="IPR001736">
    <property type="entry name" value="PLipase_D/transphosphatidylase"/>
</dbReference>
<feature type="domain" description="Helicase ATP-binding" evidence="2">
    <location>
        <begin position="270"/>
        <end position="420"/>
    </location>
</feature>
<proteinExistence type="predicted"/>
<comment type="caution">
    <text evidence="3">The sequence shown here is derived from an EMBL/GenBank/DDBJ whole genome shotgun (WGS) entry which is preliminary data.</text>
</comment>
<evidence type="ECO:0008006" key="5">
    <source>
        <dbReference type="Google" id="ProtNLM"/>
    </source>
</evidence>
<dbReference type="EMBL" id="JACNJZ010000136">
    <property type="protein sequence ID" value="MBC8318172.1"/>
    <property type="molecule type" value="Genomic_DNA"/>
</dbReference>
<evidence type="ECO:0000259" key="1">
    <source>
        <dbReference type="PROSITE" id="PS50035"/>
    </source>
</evidence>
<evidence type="ECO:0000313" key="3">
    <source>
        <dbReference type="EMBL" id="MBC8318172.1"/>
    </source>
</evidence>
<organism evidence="3 4">
    <name type="scientific">Candidatus Desulfobia pelagia</name>
    <dbReference type="NCBI Taxonomy" id="2841692"/>
    <lineage>
        <taxon>Bacteria</taxon>
        <taxon>Pseudomonadati</taxon>
        <taxon>Thermodesulfobacteriota</taxon>
        <taxon>Desulfobulbia</taxon>
        <taxon>Desulfobulbales</taxon>
        <taxon>Desulfobulbaceae</taxon>
        <taxon>Candidatus Desulfobia</taxon>
    </lineage>
</organism>
<dbReference type="SMART" id="SM00487">
    <property type="entry name" value="DEXDc"/>
    <property type="match status" value="1"/>
</dbReference>
<reference evidence="3 4" key="1">
    <citation type="submission" date="2020-08" db="EMBL/GenBank/DDBJ databases">
        <title>Bridging the membrane lipid divide: bacteria of the FCB group superphylum have the potential to synthesize archaeal ether lipids.</title>
        <authorList>
            <person name="Villanueva L."/>
            <person name="Von Meijenfeldt F.A.B."/>
            <person name="Westbye A.B."/>
            <person name="Yadav S."/>
            <person name="Hopmans E.C."/>
            <person name="Dutilh B.E."/>
            <person name="Sinninghe Damste J.S."/>
        </authorList>
    </citation>
    <scope>NUCLEOTIDE SEQUENCE [LARGE SCALE GENOMIC DNA]</scope>
    <source>
        <strain evidence="3">NIOZ-UU47</strain>
    </source>
</reference>
<dbReference type="Proteomes" id="UP000614424">
    <property type="component" value="Unassembled WGS sequence"/>
</dbReference>
<dbReference type="InterPro" id="IPR000330">
    <property type="entry name" value="SNF2_N"/>
</dbReference>
<gene>
    <name evidence="3" type="ORF">H8E41_09715</name>
</gene>
<dbReference type="GO" id="GO:0003824">
    <property type="term" value="F:catalytic activity"/>
    <property type="evidence" value="ECO:0007669"/>
    <property type="project" value="InterPro"/>
</dbReference>
<dbReference type="PROSITE" id="PS50035">
    <property type="entry name" value="PLD"/>
    <property type="match status" value="1"/>
</dbReference>
<dbReference type="SUPFAM" id="SSF52540">
    <property type="entry name" value="P-loop containing nucleoside triphosphate hydrolases"/>
    <property type="match status" value="1"/>
</dbReference>
<dbReference type="GO" id="GO:0005524">
    <property type="term" value="F:ATP binding"/>
    <property type="evidence" value="ECO:0007669"/>
    <property type="project" value="InterPro"/>
</dbReference>
<dbReference type="AlphaFoldDB" id="A0A8J6TG07"/>
<sequence length="666" mass="75944">MRKYIQLGLFDDAVETRANLHGVDDWPAMERFPHNFRKNRVEQVVLQDLSQSLSPLIITGFTSLDYIIDFVADLPVNKPEKIRLLLGSEPSPARRAEYSLKKKKFPQEVTDYWLNAGISLRLCYKIILIMEMIRDSRLQSRYISDEKHRLHSKLYVGDDAVTVGSSNFSYTGMRKQLEANARFQSIKEPKRYREAKQLAENFWALGEDYNNHLLGLLQQLLKVVTWQEALGRACGELLEGEWAEKYIKTHMASSDKELWPSQKAGIAQSLWMVENIGSVLVADATGSGKTRMGAHLLRAVMDRIWSTGRVRKDITALVCPPGTVEEAWSREAAECGLPLKTLSHGILSHRGSDKHEDVIKVIRRAQCLAIDEAHNFLNPNSSRTRGLHGNMADVVVMFTATPINKGVRDLLRIVDLLGADNLEESALALFHRLEKRMNKQSGQLIMKREERLEMQKEVQRFTLRRTKSMLNIMVDQDPGSFCDDRGIRCRYPEHRTKTYPTGEDYRDQQLAEQIRELAGQLKGLVNLKSGLDMPEYLQGIIDEKTYIRGRLQGAKGLALYNIMSRLRSSKAALIEHLLGTEEASQRFGIKEKIKNEDTGNVLGSLKGSADFVQPSSLKDMLPSWLTDHEEHRQAVFKEVSIYEKILHRVDKMSDLRERSKAKQLSS</sequence>
<feature type="domain" description="PLD phosphodiesterase" evidence="1">
    <location>
        <begin position="146"/>
        <end position="172"/>
    </location>
</feature>
<evidence type="ECO:0000313" key="4">
    <source>
        <dbReference type="Proteomes" id="UP000614424"/>
    </source>
</evidence>
<evidence type="ECO:0000259" key="2">
    <source>
        <dbReference type="PROSITE" id="PS51192"/>
    </source>
</evidence>
<dbReference type="SUPFAM" id="SSF56024">
    <property type="entry name" value="Phospholipase D/nuclease"/>
    <property type="match status" value="1"/>
</dbReference>
<protein>
    <recommendedName>
        <fullName evidence="5">Helicase</fullName>
    </recommendedName>
</protein>